<dbReference type="Pfam" id="PF00560">
    <property type="entry name" value="LRR_1"/>
    <property type="match status" value="9"/>
</dbReference>
<dbReference type="AlphaFoldDB" id="A0A7J7PAR6"/>
<evidence type="ECO:0000256" key="18">
    <source>
        <dbReference type="ARBA" id="ARBA00023180"/>
    </source>
</evidence>
<name>A0A7J7PAR6_9MAGN</name>
<evidence type="ECO:0000256" key="16">
    <source>
        <dbReference type="ARBA" id="ARBA00023136"/>
    </source>
</evidence>
<dbReference type="InterPro" id="IPR050647">
    <property type="entry name" value="Plant_LRR-RLKs"/>
</dbReference>
<feature type="domain" description="Protein kinase" evidence="24">
    <location>
        <begin position="640"/>
        <end position="939"/>
    </location>
</feature>
<comment type="catalytic activity">
    <reaction evidence="20">
        <text>L-seryl-[protein] + ATP = O-phospho-L-seryl-[protein] + ADP + H(+)</text>
        <dbReference type="Rhea" id="RHEA:17989"/>
        <dbReference type="Rhea" id="RHEA-COMP:9863"/>
        <dbReference type="Rhea" id="RHEA-COMP:11604"/>
        <dbReference type="ChEBI" id="CHEBI:15378"/>
        <dbReference type="ChEBI" id="CHEBI:29999"/>
        <dbReference type="ChEBI" id="CHEBI:30616"/>
        <dbReference type="ChEBI" id="CHEBI:83421"/>
        <dbReference type="ChEBI" id="CHEBI:456216"/>
        <dbReference type="EC" id="2.7.11.1"/>
    </reaction>
</comment>
<evidence type="ECO:0000256" key="3">
    <source>
        <dbReference type="ARBA" id="ARBA00012513"/>
    </source>
</evidence>
<dbReference type="PROSITE" id="PS00107">
    <property type="entry name" value="PROTEIN_KINASE_ATP"/>
    <property type="match status" value="1"/>
</dbReference>
<dbReference type="Gene3D" id="3.30.200.20">
    <property type="entry name" value="Phosphorylase Kinase, domain 1"/>
    <property type="match status" value="1"/>
</dbReference>
<dbReference type="InterPro" id="IPR011009">
    <property type="entry name" value="Kinase-like_dom_sf"/>
</dbReference>
<dbReference type="SUPFAM" id="SSF52058">
    <property type="entry name" value="L domain-like"/>
    <property type="match status" value="2"/>
</dbReference>
<dbReference type="GO" id="GO:0004674">
    <property type="term" value="F:protein serine/threonine kinase activity"/>
    <property type="evidence" value="ECO:0007669"/>
    <property type="project" value="UniProtKB-KW"/>
</dbReference>
<dbReference type="InterPro" id="IPR008271">
    <property type="entry name" value="Ser/Thr_kinase_AS"/>
</dbReference>
<dbReference type="PROSITE" id="PS51450">
    <property type="entry name" value="LRR"/>
    <property type="match status" value="1"/>
</dbReference>
<feature type="transmembrane region" description="Helical" evidence="22">
    <location>
        <begin position="578"/>
        <end position="600"/>
    </location>
</feature>
<comment type="similarity">
    <text evidence="2">Belongs to the protein kinase superfamily. Ser/Thr protein kinase family.</text>
</comment>
<organism evidence="25 26">
    <name type="scientific">Kingdonia uniflora</name>
    <dbReference type="NCBI Taxonomy" id="39325"/>
    <lineage>
        <taxon>Eukaryota</taxon>
        <taxon>Viridiplantae</taxon>
        <taxon>Streptophyta</taxon>
        <taxon>Embryophyta</taxon>
        <taxon>Tracheophyta</taxon>
        <taxon>Spermatophyta</taxon>
        <taxon>Magnoliopsida</taxon>
        <taxon>Ranunculales</taxon>
        <taxon>Circaeasteraceae</taxon>
        <taxon>Kingdonia</taxon>
    </lineage>
</organism>
<keyword evidence="26" id="KW-1185">Reference proteome</keyword>
<keyword evidence="9 22" id="KW-0812">Transmembrane</keyword>
<evidence type="ECO:0000256" key="6">
    <source>
        <dbReference type="ARBA" id="ARBA00022553"/>
    </source>
</evidence>
<dbReference type="InterPro" id="IPR013210">
    <property type="entry name" value="LRR_N_plant-typ"/>
</dbReference>
<dbReference type="InterPro" id="IPR017441">
    <property type="entry name" value="Protein_kinase_ATP_BS"/>
</dbReference>
<dbReference type="EMBL" id="JACGCM010000076">
    <property type="protein sequence ID" value="KAF6176517.1"/>
    <property type="molecule type" value="Genomic_DNA"/>
</dbReference>
<dbReference type="PANTHER" id="PTHR48056:SF89">
    <property type="entry name" value="OS06G0585982 PROTEIN"/>
    <property type="match status" value="1"/>
</dbReference>
<evidence type="ECO:0000256" key="19">
    <source>
        <dbReference type="ARBA" id="ARBA00047899"/>
    </source>
</evidence>
<accession>A0A7J7PAR6</accession>
<dbReference type="InterPro" id="IPR000719">
    <property type="entry name" value="Prot_kinase_dom"/>
</dbReference>
<comment type="catalytic activity">
    <reaction evidence="19">
        <text>L-threonyl-[protein] + ATP = O-phospho-L-threonyl-[protein] + ADP + H(+)</text>
        <dbReference type="Rhea" id="RHEA:46608"/>
        <dbReference type="Rhea" id="RHEA-COMP:11060"/>
        <dbReference type="Rhea" id="RHEA-COMP:11605"/>
        <dbReference type="ChEBI" id="CHEBI:15378"/>
        <dbReference type="ChEBI" id="CHEBI:30013"/>
        <dbReference type="ChEBI" id="CHEBI:30616"/>
        <dbReference type="ChEBI" id="CHEBI:61977"/>
        <dbReference type="ChEBI" id="CHEBI:456216"/>
        <dbReference type="EC" id="2.7.11.1"/>
    </reaction>
</comment>
<dbReference type="Pfam" id="PF08263">
    <property type="entry name" value="LRRNT_2"/>
    <property type="match status" value="1"/>
</dbReference>
<dbReference type="InterPro" id="IPR032675">
    <property type="entry name" value="LRR_dom_sf"/>
</dbReference>
<keyword evidence="10 23" id="KW-0732">Signal</keyword>
<feature type="signal peptide" evidence="23">
    <location>
        <begin position="1"/>
        <end position="23"/>
    </location>
</feature>
<evidence type="ECO:0000256" key="22">
    <source>
        <dbReference type="SAM" id="Phobius"/>
    </source>
</evidence>
<evidence type="ECO:0000256" key="7">
    <source>
        <dbReference type="ARBA" id="ARBA00022614"/>
    </source>
</evidence>
<feature type="chain" id="PRO_5029792835" description="non-specific serine/threonine protein kinase" evidence="23">
    <location>
        <begin position="24"/>
        <end position="962"/>
    </location>
</feature>
<keyword evidence="12 21" id="KW-0547">Nucleotide-binding</keyword>
<evidence type="ECO:0000256" key="9">
    <source>
        <dbReference type="ARBA" id="ARBA00022692"/>
    </source>
</evidence>
<evidence type="ECO:0000256" key="15">
    <source>
        <dbReference type="ARBA" id="ARBA00022989"/>
    </source>
</evidence>
<evidence type="ECO:0000256" key="4">
    <source>
        <dbReference type="ARBA" id="ARBA00022475"/>
    </source>
</evidence>
<keyword evidence="13" id="KW-0418">Kinase</keyword>
<comment type="caution">
    <text evidence="25">The sequence shown here is derived from an EMBL/GenBank/DDBJ whole genome shotgun (WGS) entry which is preliminary data.</text>
</comment>
<feature type="binding site" evidence="21">
    <location>
        <position position="668"/>
    </location>
    <ligand>
        <name>ATP</name>
        <dbReference type="ChEBI" id="CHEBI:30616"/>
    </ligand>
</feature>
<keyword evidence="17" id="KW-0675">Receptor</keyword>
<reference evidence="25 26" key="1">
    <citation type="journal article" date="2020" name="IScience">
        <title>Genome Sequencing of the Endangered Kingdonia uniflora (Circaeasteraceae, Ranunculales) Reveals Potential Mechanisms of Evolutionary Specialization.</title>
        <authorList>
            <person name="Sun Y."/>
            <person name="Deng T."/>
            <person name="Zhang A."/>
            <person name="Moore M.J."/>
            <person name="Landis J.B."/>
            <person name="Lin N."/>
            <person name="Zhang H."/>
            <person name="Zhang X."/>
            <person name="Huang J."/>
            <person name="Zhang X."/>
            <person name="Sun H."/>
            <person name="Wang H."/>
        </authorList>
    </citation>
    <scope>NUCLEOTIDE SEQUENCE [LARGE SCALE GENOMIC DNA]</scope>
    <source>
        <strain evidence="25">TB1705</strain>
        <tissue evidence="25">Leaf</tissue>
    </source>
</reference>
<evidence type="ECO:0000256" key="17">
    <source>
        <dbReference type="ARBA" id="ARBA00023170"/>
    </source>
</evidence>
<keyword evidence="15 22" id="KW-1133">Transmembrane helix</keyword>
<dbReference type="Pfam" id="PF13855">
    <property type="entry name" value="LRR_8"/>
    <property type="match status" value="2"/>
</dbReference>
<evidence type="ECO:0000256" key="1">
    <source>
        <dbReference type="ARBA" id="ARBA00004162"/>
    </source>
</evidence>
<dbReference type="InterPro" id="IPR003591">
    <property type="entry name" value="Leu-rich_rpt_typical-subtyp"/>
</dbReference>
<evidence type="ECO:0000256" key="23">
    <source>
        <dbReference type="SAM" id="SignalP"/>
    </source>
</evidence>
<dbReference type="FunFam" id="3.80.10.10:FF:000095">
    <property type="entry name" value="LRR receptor-like serine/threonine-protein kinase GSO1"/>
    <property type="match status" value="1"/>
</dbReference>
<dbReference type="GO" id="GO:0005524">
    <property type="term" value="F:ATP binding"/>
    <property type="evidence" value="ECO:0007669"/>
    <property type="project" value="UniProtKB-UniRule"/>
</dbReference>
<evidence type="ECO:0000256" key="14">
    <source>
        <dbReference type="ARBA" id="ARBA00022840"/>
    </source>
</evidence>
<keyword evidence="7" id="KW-0433">Leucine-rich repeat</keyword>
<keyword evidence="4" id="KW-1003">Cell membrane</keyword>
<dbReference type="Gene3D" id="1.10.510.10">
    <property type="entry name" value="Transferase(Phosphotransferase) domain 1"/>
    <property type="match status" value="1"/>
</dbReference>
<keyword evidence="18" id="KW-0325">Glycoprotein</keyword>
<sequence>MGLRRFLERTSIFLVVMFLYVSGEDNIVVRTKNDQISLLSFMKDIVSDPEHVLENWNSSGLHVCNWTGVGCNLARNRVIQLDLNGRSLGGIISLSLANLSSLVVLDLSKNFFSGWIPGELHQLFKLKQLSLSSNLLEGDVPGIFSSLHRLVYLDLASNRFTGQLPASLFCNGSSMLEYIDLSNNSFSGVIPWRRRCQLTELKYFLLWSNRLVGQIPRALSNSTKLEWLDVEANLLTGDLPSDILDKMPKLQYLYLSDNNFASANGNTDLNPFFSSLTKCSNLQELDLAGNKLGGEVPDTIGHLSTRLLQINLEDNLIYGSIPRTILSLVNLTLLNMSSNLLNGSIPSEMFKMRKLERVYLSNNLLSGEIPSHFGDISHLGLLDLSQNRLVGSIPDTISNLSQLRKLLLYDNQLSGTIPPSLGKCNNLEILDLSNNRISGEIPNEVAGLGSLKLYLNLSRNFLEGSIPLQMGQMVMVQAIDLSSNNLSGEISAQLGSCIALEYLNLSSNRLQGQLPTQIGNLPYLEVLDISYNNFSGTLPKEGVFESMTLDSLQGNTGLCGQISGMPSCFIKKKKRRSIIVPVILTLLTTPILCLFGYPLVLKIRARRLPGIFGEDEEEEKGRSKYPRISYRQLHQATGGFNSSSLIGSGTFGHVYKGALRDDTRIAVKVLDSTMGGEIPGASFKRECQVLKRTRHRNLMRIITACSKPDFKALVLPLMSNGSLESRLYPVQDSGQGLSLVQLVRICSNIAEGVAYLHHDSPIRVIHCDLKPSNILLDDDMNALVSDFGIATLVKGGGGQNTTVFDSSTFSSTAGLLCGSVGYIAPEYGLGGISSTQGDVYSYGVLLLEIITGKRPTNVLFHEGSSLHQWVKSRHPHNLQLIVREALLKSPMPSNINSVSSNKIRLDVIIEMIDLGLLCTQYTPSMRPSMIDIAHKMGWLKEHISNPPFLIIDEDFPEIDNSG</sequence>
<evidence type="ECO:0000256" key="21">
    <source>
        <dbReference type="PROSITE-ProRule" id="PRU10141"/>
    </source>
</evidence>
<evidence type="ECO:0000256" key="20">
    <source>
        <dbReference type="ARBA" id="ARBA00048679"/>
    </source>
</evidence>
<keyword evidence="14 21" id="KW-0067">ATP-binding</keyword>
<keyword evidence="11" id="KW-0677">Repeat</keyword>
<evidence type="ECO:0000256" key="13">
    <source>
        <dbReference type="ARBA" id="ARBA00022777"/>
    </source>
</evidence>
<protein>
    <recommendedName>
        <fullName evidence="3">non-specific serine/threonine protein kinase</fullName>
        <ecNumber evidence="3">2.7.11.1</ecNumber>
    </recommendedName>
</protein>
<comment type="subcellular location">
    <subcellularLocation>
        <location evidence="1">Cell membrane</location>
        <topology evidence="1">Single-pass membrane protein</topology>
    </subcellularLocation>
</comment>
<evidence type="ECO:0000256" key="5">
    <source>
        <dbReference type="ARBA" id="ARBA00022527"/>
    </source>
</evidence>
<dbReference type="InterPro" id="IPR001611">
    <property type="entry name" value="Leu-rich_rpt"/>
</dbReference>
<evidence type="ECO:0000256" key="11">
    <source>
        <dbReference type="ARBA" id="ARBA00022737"/>
    </source>
</evidence>
<dbReference type="FunFam" id="3.80.10.10:FF:000275">
    <property type="entry name" value="Leucine-rich repeat receptor-like protein kinase"/>
    <property type="match status" value="1"/>
</dbReference>
<keyword evidence="6" id="KW-0597">Phosphoprotein</keyword>
<dbReference type="FunFam" id="1.10.510.10:FF:000358">
    <property type="entry name" value="Putative leucine-rich repeat receptor-like serine/threonine-protein kinase"/>
    <property type="match status" value="1"/>
</dbReference>
<dbReference type="SUPFAM" id="SSF56112">
    <property type="entry name" value="Protein kinase-like (PK-like)"/>
    <property type="match status" value="1"/>
</dbReference>
<evidence type="ECO:0000256" key="12">
    <source>
        <dbReference type="ARBA" id="ARBA00022741"/>
    </source>
</evidence>
<dbReference type="PROSITE" id="PS00108">
    <property type="entry name" value="PROTEIN_KINASE_ST"/>
    <property type="match status" value="1"/>
</dbReference>
<evidence type="ECO:0000256" key="2">
    <source>
        <dbReference type="ARBA" id="ARBA00008684"/>
    </source>
</evidence>
<dbReference type="GO" id="GO:0005886">
    <property type="term" value="C:plasma membrane"/>
    <property type="evidence" value="ECO:0007669"/>
    <property type="project" value="UniProtKB-SubCell"/>
</dbReference>
<evidence type="ECO:0000313" key="25">
    <source>
        <dbReference type="EMBL" id="KAF6176517.1"/>
    </source>
</evidence>
<dbReference type="CDD" id="cd14066">
    <property type="entry name" value="STKc_IRAK"/>
    <property type="match status" value="1"/>
</dbReference>
<evidence type="ECO:0000256" key="10">
    <source>
        <dbReference type="ARBA" id="ARBA00022729"/>
    </source>
</evidence>
<dbReference type="PANTHER" id="PTHR48056">
    <property type="entry name" value="LRR RECEPTOR-LIKE SERINE/THREONINE-PROTEIN KINASE-RELATED"/>
    <property type="match status" value="1"/>
</dbReference>
<dbReference type="Gene3D" id="3.80.10.10">
    <property type="entry name" value="Ribonuclease Inhibitor"/>
    <property type="match status" value="3"/>
</dbReference>
<dbReference type="EC" id="2.7.11.1" evidence="3"/>
<dbReference type="OrthoDB" id="4062651at2759"/>
<keyword evidence="16 22" id="KW-0472">Membrane</keyword>
<evidence type="ECO:0000256" key="8">
    <source>
        <dbReference type="ARBA" id="ARBA00022679"/>
    </source>
</evidence>
<evidence type="ECO:0000259" key="24">
    <source>
        <dbReference type="PROSITE" id="PS50011"/>
    </source>
</evidence>
<keyword evidence="5" id="KW-0723">Serine/threonine-protein kinase</keyword>
<dbReference type="Pfam" id="PF00069">
    <property type="entry name" value="Pkinase"/>
    <property type="match status" value="1"/>
</dbReference>
<dbReference type="SMART" id="SM00220">
    <property type="entry name" value="S_TKc"/>
    <property type="match status" value="1"/>
</dbReference>
<evidence type="ECO:0000313" key="26">
    <source>
        <dbReference type="Proteomes" id="UP000541444"/>
    </source>
</evidence>
<dbReference type="SMART" id="SM00369">
    <property type="entry name" value="LRR_TYP"/>
    <property type="match status" value="10"/>
</dbReference>
<dbReference type="PROSITE" id="PS50011">
    <property type="entry name" value="PROTEIN_KINASE_DOM"/>
    <property type="match status" value="1"/>
</dbReference>
<gene>
    <name evidence="25" type="ORF">GIB67_007900</name>
</gene>
<dbReference type="Proteomes" id="UP000541444">
    <property type="component" value="Unassembled WGS sequence"/>
</dbReference>
<proteinExistence type="inferred from homology"/>
<keyword evidence="8" id="KW-0808">Transferase</keyword>